<dbReference type="InterPro" id="IPR044855">
    <property type="entry name" value="CoA-Trfase_III_dom3_sf"/>
</dbReference>
<protein>
    <recommendedName>
        <fullName evidence="4">CoA transferase</fullName>
    </recommendedName>
</protein>
<organism evidence="2 3">
    <name type="scientific">Verticiella sediminum</name>
    <dbReference type="NCBI Taxonomy" id="1247510"/>
    <lineage>
        <taxon>Bacteria</taxon>
        <taxon>Pseudomonadati</taxon>
        <taxon>Pseudomonadota</taxon>
        <taxon>Betaproteobacteria</taxon>
        <taxon>Burkholderiales</taxon>
        <taxon>Alcaligenaceae</taxon>
        <taxon>Verticiella</taxon>
    </lineage>
</organism>
<dbReference type="Gene3D" id="3.30.1540.10">
    <property type="entry name" value="formyl-coa transferase, domain 3"/>
    <property type="match status" value="1"/>
</dbReference>
<evidence type="ECO:0000313" key="3">
    <source>
        <dbReference type="Proteomes" id="UP000318405"/>
    </source>
</evidence>
<reference evidence="2 3" key="1">
    <citation type="submission" date="2019-07" db="EMBL/GenBank/DDBJ databases">
        <title>Qingshengfaniella alkalisoli gen. nov., sp. nov., isolated from saline soil.</title>
        <authorList>
            <person name="Xu L."/>
            <person name="Huang X.-X."/>
            <person name="Sun J.-Q."/>
        </authorList>
    </citation>
    <scope>NUCLEOTIDE SEQUENCE [LARGE SCALE GENOMIC DNA]</scope>
    <source>
        <strain evidence="2 3">DSM 27279</strain>
    </source>
</reference>
<dbReference type="AlphaFoldDB" id="A0A556B226"/>
<dbReference type="Proteomes" id="UP000318405">
    <property type="component" value="Unassembled WGS sequence"/>
</dbReference>
<gene>
    <name evidence="2" type="ORF">FOZ76_00475</name>
</gene>
<keyword evidence="1" id="KW-0808">Transferase</keyword>
<comment type="caution">
    <text evidence="2">The sequence shown here is derived from an EMBL/GenBank/DDBJ whole genome shotgun (WGS) entry which is preliminary data.</text>
</comment>
<name>A0A556B226_9BURK</name>
<dbReference type="OrthoDB" id="7457784at2"/>
<evidence type="ECO:0008006" key="4">
    <source>
        <dbReference type="Google" id="ProtNLM"/>
    </source>
</evidence>
<evidence type="ECO:0000256" key="1">
    <source>
        <dbReference type="ARBA" id="ARBA00022679"/>
    </source>
</evidence>
<dbReference type="SUPFAM" id="SSF89796">
    <property type="entry name" value="CoA-transferase family III (CaiB/BaiF)"/>
    <property type="match status" value="1"/>
</dbReference>
<dbReference type="RefSeq" id="WP_143946150.1">
    <property type="nucleotide sequence ID" value="NZ_BAABMB010000001.1"/>
</dbReference>
<dbReference type="EMBL" id="VLTJ01000001">
    <property type="protein sequence ID" value="TSH99241.1"/>
    <property type="molecule type" value="Genomic_DNA"/>
</dbReference>
<proteinExistence type="predicted"/>
<sequence length="398" mass="42396">MLAGLSVIEVSCPHSMLAGQVLADLGADVLVIEPPGGAPGRRLGPFLDDRPGLEHSLTWAGMNRNKRGITLDLDSGDGLDIAAALIERADVLIEPAPARCTAHDRLLHCVLRGFSAAGPKRGYACTDPVLWAATGVPAHTGDGDRPPLLAPVPQPMMEAGADAAVGILGALAARERDGAGQRVEVSTRAAAMMSALGLPYFATANDSPPRRGQGRQAVPGIQVPSVYACKDGFVMLTIAFAAFAGMTERMAAWLIRRGDMPHAHAQVDWANYPADVRVGRQTLAPLRGLIDGLHRALATLTKAQVGEAAQRERFFAAPLMDMADIGAFAQYRERGLWAALPLVDGREVAAPARFAQFSDYRIEQRRPAPRLSEHTAEVLAGLGYSGLEIQALFHHRII</sequence>
<keyword evidence="3" id="KW-1185">Reference proteome</keyword>
<dbReference type="Gene3D" id="3.40.50.10540">
    <property type="entry name" value="Crotonobetainyl-coa:carnitine coa-transferase, domain 1"/>
    <property type="match status" value="1"/>
</dbReference>
<accession>A0A556B226</accession>
<evidence type="ECO:0000313" key="2">
    <source>
        <dbReference type="EMBL" id="TSH99241.1"/>
    </source>
</evidence>
<dbReference type="InterPro" id="IPR050509">
    <property type="entry name" value="CoA-transferase_III"/>
</dbReference>
<dbReference type="PANTHER" id="PTHR48228:SF6">
    <property type="entry name" value="L-CARNITINE COA-TRANSFERASE"/>
    <property type="match status" value="1"/>
</dbReference>
<dbReference type="Pfam" id="PF02515">
    <property type="entry name" value="CoA_transf_3"/>
    <property type="match status" value="1"/>
</dbReference>
<dbReference type="GO" id="GO:0016740">
    <property type="term" value="F:transferase activity"/>
    <property type="evidence" value="ECO:0007669"/>
    <property type="project" value="UniProtKB-KW"/>
</dbReference>
<dbReference type="PANTHER" id="PTHR48228">
    <property type="entry name" value="SUCCINYL-COA--D-CITRAMALATE COA-TRANSFERASE"/>
    <property type="match status" value="1"/>
</dbReference>
<dbReference type="InterPro" id="IPR023606">
    <property type="entry name" value="CoA-Trfase_III_dom_1_sf"/>
</dbReference>
<dbReference type="InterPro" id="IPR003673">
    <property type="entry name" value="CoA-Trfase_fam_III"/>
</dbReference>